<evidence type="ECO:0000256" key="3">
    <source>
        <dbReference type="ARBA" id="ARBA00029447"/>
    </source>
</evidence>
<organism evidence="8 9">
    <name type="scientific">Oryzisolibacter propanilivorax</name>
    <dbReference type="NCBI Taxonomy" id="1527607"/>
    <lineage>
        <taxon>Bacteria</taxon>
        <taxon>Pseudomonadati</taxon>
        <taxon>Pseudomonadota</taxon>
        <taxon>Betaproteobacteria</taxon>
        <taxon>Burkholderiales</taxon>
        <taxon>Comamonadaceae</taxon>
        <taxon>Oryzisolibacter</taxon>
    </lineage>
</organism>
<dbReference type="Gene3D" id="1.10.287.950">
    <property type="entry name" value="Methyl-accepting chemotaxis protein"/>
    <property type="match status" value="1"/>
</dbReference>
<dbReference type="GO" id="GO:0005886">
    <property type="term" value="C:plasma membrane"/>
    <property type="evidence" value="ECO:0007669"/>
    <property type="project" value="TreeGrafter"/>
</dbReference>
<proteinExistence type="inferred from homology"/>
<dbReference type="AlphaFoldDB" id="A0A1G9UYH8"/>
<feature type="domain" description="HAMP" evidence="7">
    <location>
        <begin position="245"/>
        <end position="297"/>
    </location>
</feature>
<keyword evidence="4" id="KW-0807">Transducer</keyword>
<dbReference type="InterPro" id="IPR003660">
    <property type="entry name" value="HAMP_dom"/>
</dbReference>
<dbReference type="Proteomes" id="UP000198552">
    <property type="component" value="Unassembled WGS sequence"/>
</dbReference>
<sequence length="575" mass="60877">MSFIQRLQLRQKFWLLAALLAVLVGVFAATQWRLNVAADTVAAAYQQRYRSYMLADELRQSSDDLTRLVRAYAASGDERWRQQYQEVLDIRAGKRPRPAGYEGIYWDFRAAGIDVPGSPGPAVALQELMRRTGFNDAEMALLDEAEKRSAALAETEARAMQLVQAGGAGTPEAAQARALVNDAQYLRTKADIMQPVAEFFRELDARTGGAVADALQQARRWQTIQIASGTLAAALLLGVLYSVFAQVAASMQRAVQLAERVAQGDLTQSVQAQGSDEVAQLLGALGRMQAALTQVVTTVRHGADGVATASAEIAQGNQDLSARTESQASALQQTAASMEQLSSTVRQNADNARQANQLAQGASGVATRGGQVVSEVVQTMQGISGSSRRIADIIQVIDSIAFQTNILALNAAVEAARAGEQGRGFAVVAGEVRSLAQRSADAAREIKQLIGDSVQRVETGTQLVDRAGSTMQEVVGSIRRVTDLMGEISAASSEQSAGVSQVGEAVVQMDQATQQNAALVEEMAAAASSLRSQAQELVQAVAVFRLDSGQATVAPHGPGQMVLAAPYAASLAGQH</sequence>
<evidence type="ECO:0000256" key="1">
    <source>
        <dbReference type="ARBA" id="ARBA00004370"/>
    </source>
</evidence>
<keyword evidence="2" id="KW-0488">Methylation</keyword>
<evidence type="ECO:0000256" key="2">
    <source>
        <dbReference type="ARBA" id="ARBA00022481"/>
    </source>
</evidence>
<dbReference type="RefSeq" id="WP_091571994.1">
    <property type="nucleotide sequence ID" value="NZ_FNHP01000010.1"/>
</dbReference>
<dbReference type="PANTHER" id="PTHR43531:SF14">
    <property type="entry name" value="METHYL-ACCEPTING CHEMOTAXIS PROTEIN I-RELATED"/>
    <property type="match status" value="1"/>
</dbReference>
<dbReference type="CDD" id="cd11386">
    <property type="entry name" value="MCP_signal"/>
    <property type="match status" value="1"/>
</dbReference>
<dbReference type="PANTHER" id="PTHR43531">
    <property type="entry name" value="PROTEIN ICFG"/>
    <property type="match status" value="1"/>
</dbReference>
<keyword evidence="9" id="KW-1185">Reference proteome</keyword>
<dbReference type="PROSITE" id="PS50111">
    <property type="entry name" value="CHEMOTAXIS_TRANSDUC_2"/>
    <property type="match status" value="1"/>
</dbReference>
<evidence type="ECO:0000259" key="7">
    <source>
        <dbReference type="PROSITE" id="PS50885"/>
    </source>
</evidence>
<dbReference type="STRING" id="1527607.SAMN05428957_11093"/>
<dbReference type="Pfam" id="PF00672">
    <property type="entry name" value="HAMP"/>
    <property type="match status" value="1"/>
</dbReference>
<dbReference type="SMART" id="SM00304">
    <property type="entry name" value="HAMP"/>
    <property type="match status" value="1"/>
</dbReference>
<dbReference type="PROSITE" id="PS50885">
    <property type="entry name" value="HAMP"/>
    <property type="match status" value="1"/>
</dbReference>
<feature type="coiled-coil region" evidence="5">
    <location>
        <begin position="509"/>
        <end position="540"/>
    </location>
</feature>
<keyword evidence="5" id="KW-0175">Coiled coil</keyword>
<dbReference type="SUPFAM" id="SSF58104">
    <property type="entry name" value="Methyl-accepting chemotaxis protein (MCP) signaling domain"/>
    <property type="match status" value="1"/>
</dbReference>
<feature type="domain" description="Methyl-accepting transducer" evidence="6">
    <location>
        <begin position="302"/>
        <end position="531"/>
    </location>
</feature>
<dbReference type="InterPro" id="IPR004089">
    <property type="entry name" value="MCPsignal_dom"/>
</dbReference>
<dbReference type="InterPro" id="IPR051310">
    <property type="entry name" value="MCP_chemotaxis"/>
</dbReference>
<evidence type="ECO:0000313" key="8">
    <source>
        <dbReference type="EMBL" id="SDM64836.1"/>
    </source>
</evidence>
<dbReference type="EMBL" id="FNHP01000010">
    <property type="protein sequence ID" value="SDM64836.1"/>
    <property type="molecule type" value="Genomic_DNA"/>
</dbReference>
<gene>
    <name evidence="8" type="ORF">SAMN05428957_11093</name>
</gene>
<dbReference type="GO" id="GO:0004888">
    <property type="term" value="F:transmembrane signaling receptor activity"/>
    <property type="evidence" value="ECO:0007669"/>
    <property type="project" value="TreeGrafter"/>
</dbReference>
<dbReference type="SMART" id="SM00283">
    <property type="entry name" value="MA"/>
    <property type="match status" value="1"/>
</dbReference>
<evidence type="ECO:0000256" key="4">
    <source>
        <dbReference type="PROSITE-ProRule" id="PRU00284"/>
    </source>
</evidence>
<comment type="subcellular location">
    <subcellularLocation>
        <location evidence="1">Membrane</location>
    </subcellularLocation>
</comment>
<accession>A0A1G9UYH8</accession>
<name>A0A1G9UYH8_9BURK</name>
<dbReference type="FunFam" id="1.10.287.950:FF:000001">
    <property type="entry name" value="Methyl-accepting chemotaxis sensory transducer"/>
    <property type="match status" value="1"/>
</dbReference>
<evidence type="ECO:0000259" key="6">
    <source>
        <dbReference type="PROSITE" id="PS50111"/>
    </source>
</evidence>
<evidence type="ECO:0000256" key="5">
    <source>
        <dbReference type="SAM" id="Coils"/>
    </source>
</evidence>
<dbReference type="Pfam" id="PF00015">
    <property type="entry name" value="MCPsignal"/>
    <property type="match status" value="1"/>
</dbReference>
<dbReference type="GO" id="GO:0006935">
    <property type="term" value="P:chemotaxis"/>
    <property type="evidence" value="ECO:0007669"/>
    <property type="project" value="TreeGrafter"/>
</dbReference>
<dbReference type="GO" id="GO:0007165">
    <property type="term" value="P:signal transduction"/>
    <property type="evidence" value="ECO:0007669"/>
    <property type="project" value="UniProtKB-KW"/>
</dbReference>
<protein>
    <submittedName>
        <fullName evidence="8">Methyl-accepting chemotaxis protein</fullName>
    </submittedName>
</protein>
<comment type="similarity">
    <text evidence="3">Belongs to the methyl-accepting chemotaxis (MCP) protein family.</text>
</comment>
<evidence type="ECO:0000313" key="9">
    <source>
        <dbReference type="Proteomes" id="UP000198552"/>
    </source>
</evidence>
<reference evidence="9" key="1">
    <citation type="submission" date="2016-10" db="EMBL/GenBank/DDBJ databases">
        <authorList>
            <person name="Varghese N."/>
            <person name="Submissions S."/>
        </authorList>
    </citation>
    <scope>NUCLEOTIDE SEQUENCE [LARGE SCALE GENOMIC DNA]</scope>
    <source>
        <strain evidence="9">EPL6</strain>
    </source>
</reference>
<dbReference type="CDD" id="cd06225">
    <property type="entry name" value="HAMP"/>
    <property type="match status" value="1"/>
</dbReference>